<name>A0A4U0XQ14_9PEZI</name>
<proteinExistence type="predicted"/>
<dbReference type="OrthoDB" id="3670330at2759"/>
<dbReference type="Proteomes" id="UP000309340">
    <property type="component" value="Unassembled WGS sequence"/>
</dbReference>
<protein>
    <submittedName>
        <fullName evidence="1">Uncharacterized protein</fullName>
    </submittedName>
</protein>
<sequence>MDFYIPALAIWRMHWHLIKDQECTYTDVRTAEQAQYPAEDITEVRTYSRLSEETRQIERIQMVGISARYKSEQDYRRSGNMALMSILHGFHATAVLNYLSGTEAVSLYPQTTFVKRRMYMINQYGGQRARAVQKYVDRGWALHDLGFSEQRRTSHPMRKARQEDFFCTCLEQHTYANGPDLPARWKCEVGQMGVALPQGAAAPSVERYTWHKRPWSATSVGFCAPVEAMIAMAENLDEDSKGQFQVSG</sequence>
<reference evidence="1 2" key="1">
    <citation type="submission" date="2017-03" db="EMBL/GenBank/DDBJ databases">
        <title>Genomes of endolithic fungi from Antarctica.</title>
        <authorList>
            <person name="Coleine C."/>
            <person name="Masonjones S."/>
            <person name="Stajich J.E."/>
        </authorList>
    </citation>
    <scope>NUCLEOTIDE SEQUENCE [LARGE SCALE GENOMIC DNA]</scope>
    <source>
        <strain evidence="1 2">CCFEE 5184</strain>
    </source>
</reference>
<gene>
    <name evidence="1" type="ORF">B0A55_03364</name>
</gene>
<keyword evidence="2" id="KW-1185">Reference proteome</keyword>
<accession>A0A4U0XQ14</accession>
<evidence type="ECO:0000313" key="1">
    <source>
        <dbReference type="EMBL" id="TKA79602.1"/>
    </source>
</evidence>
<evidence type="ECO:0000313" key="2">
    <source>
        <dbReference type="Proteomes" id="UP000309340"/>
    </source>
</evidence>
<dbReference type="AlphaFoldDB" id="A0A4U0XQ14"/>
<comment type="caution">
    <text evidence="1">The sequence shown here is derived from an EMBL/GenBank/DDBJ whole genome shotgun (WGS) entry which is preliminary data.</text>
</comment>
<dbReference type="EMBL" id="NAJQ01000086">
    <property type="protein sequence ID" value="TKA79602.1"/>
    <property type="molecule type" value="Genomic_DNA"/>
</dbReference>
<organism evidence="1 2">
    <name type="scientific">Friedmanniomyces simplex</name>
    <dbReference type="NCBI Taxonomy" id="329884"/>
    <lineage>
        <taxon>Eukaryota</taxon>
        <taxon>Fungi</taxon>
        <taxon>Dikarya</taxon>
        <taxon>Ascomycota</taxon>
        <taxon>Pezizomycotina</taxon>
        <taxon>Dothideomycetes</taxon>
        <taxon>Dothideomycetidae</taxon>
        <taxon>Mycosphaerellales</taxon>
        <taxon>Teratosphaeriaceae</taxon>
        <taxon>Friedmanniomyces</taxon>
    </lineage>
</organism>